<keyword evidence="1" id="KW-0472">Membrane</keyword>
<organism evidence="2 3">
    <name type="scientific">Undibacterium hunanense</name>
    <dbReference type="NCBI Taxonomy" id="2762292"/>
    <lineage>
        <taxon>Bacteria</taxon>
        <taxon>Pseudomonadati</taxon>
        <taxon>Pseudomonadota</taxon>
        <taxon>Betaproteobacteria</taxon>
        <taxon>Burkholderiales</taxon>
        <taxon>Oxalobacteraceae</taxon>
        <taxon>Undibacterium</taxon>
    </lineage>
</organism>
<keyword evidence="1" id="KW-1133">Transmembrane helix</keyword>
<dbReference type="Proteomes" id="UP000650424">
    <property type="component" value="Unassembled WGS sequence"/>
</dbReference>
<gene>
    <name evidence="2" type="ORF">H8L32_00600</name>
</gene>
<sequence>MTAPENAINDAGGMETALDTSLDRQFSILRADLQQLHTPAATEQILLQAFAKQQAKDKKQARARRWRPWLAGMLTLGGSLGLFMMTILFPAHLQDPSMHNPAYNNTDLPPFIALVPLERLNNETPHMLEAEVPAAWLTSLGMPVSPEMAGDLVQAQMLVGDDGEPLAMRLLKY</sequence>
<keyword evidence="3" id="KW-1185">Reference proteome</keyword>
<comment type="caution">
    <text evidence="2">The sequence shown here is derived from an EMBL/GenBank/DDBJ whole genome shotgun (WGS) entry which is preliminary data.</text>
</comment>
<evidence type="ECO:0000313" key="3">
    <source>
        <dbReference type="Proteomes" id="UP000650424"/>
    </source>
</evidence>
<feature type="transmembrane region" description="Helical" evidence="1">
    <location>
        <begin position="69"/>
        <end position="91"/>
    </location>
</feature>
<accession>A0ABR6ZJ82</accession>
<proteinExistence type="predicted"/>
<protein>
    <recommendedName>
        <fullName evidence="4">Sigma-E factor negative regulatory protein RseA</fullName>
    </recommendedName>
</protein>
<dbReference type="EMBL" id="JACOGF010000001">
    <property type="protein sequence ID" value="MBC3915970.1"/>
    <property type="molecule type" value="Genomic_DNA"/>
</dbReference>
<dbReference type="RefSeq" id="WP_186945232.1">
    <property type="nucleotide sequence ID" value="NZ_JACOGF010000001.1"/>
</dbReference>
<evidence type="ECO:0000256" key="1">
    <source>
        <dbReference type="SAM" id="Phobius"/>
    </source>
</evidence>
<evidence type="ECO:0000313" key="2">
    <source>
        <dbReference type="EMBL" id="MBC3915970.1"/>
    </source>
</evidence>
<reference evidence="2 3" key="1">
    <citation type="submission" date="2020-08" db="EMBL/GenBank/DDBJ databases">
        <title>Novel species isolated from subtropical streams in China.</title>
        <authorList>
            <person name="Lu H."/>
        </authorList>
    </citation>
    <scope>NUCLEOTIDE SEQUENCE [LARGE SCALE GENOMIC DNA]</scope>
    <source>
        <strain evidence="2 3">CY18W</strain>
    </source>
</reference>
<evidence type="ECO:0008006" key="4">
    <source>
        <dbReference type="Google" id="ProtNLM"/>
    </source>
</evidence>
<keyword evidence="1" id="KW-0812">Transmembrane</keyword>
<name>A0ABR6ZJ82_9BURK</name>